<feature type="transmembrane region" description="Helical" evidence="9">
    <location>
        <begin position="141"/>
        <end position="162"/>
    </location>
</feature>
<dbReference type="GO" id="GO:0015990">
    <property type="term" value="P:electron transport coupled proton transport"/>
    <property type="evidence" value="ECO:0007669"/>
    <property type="project" value="TreeGrafter"/>
</dbReference>
<feature type="transmembrane region" description="Helical" evidence="9">
    <location>
        <begin position="236"/>
        <end position="256"/>
    </location>
</feature>
<evidence type="ECO:0000256" key="5">
    <source>
        <dbReference type="ARBA" id="ARBA00022989"/>
    </source>
</evidence>
<feature type="transmembrane region" description="Helical" evidence="9">
    <location>
        <begin position="523"/>
        <end position="543"/>
    </location>
</feature>
<dbReference type="PANTHER" id="PTHR42829:SF2">
    <property type="entry name" value="NADH-UBIQUINONE OXIDOREDUCTASE CHAIN 5"/>
    <property type="match status" value="1"/>
</dbReference>
<keyword evidence="5 9" id="KW-1133">Transmembrane helix</keyword>
<feature type="transmembrane region" description="Helical" evidence="9">
    <location>
        <begin position="409"/>
        <end position="429"/>
    </location>
</feature>
<keyword evidence="6 9" id="KW-0472">Membrane</keyword>
<keyword evidence="4 9" id="KW-0812">Transmembrane</keyword>
<comment type="function">
    <text evidence="1">Core subunit of the mitochondrial membrane respiratory chain NADH dehydrogenase (Complex I) that is believed to belong to the minimal assembly required for catalysis. Complex I functions in the transfer of electrons from NADH to the respiratory chain. The immediate electron acceptor for the enzyme is believed to be ubiquinone.</text>
</comment>
<gene>
    <name evidence="11" type="primary">ND5</name>
</gene>
<feature type="transmembrane region" description="Helical" evidence="9">
    <location>
        <begin position="466"/>
        <end position="492"/>
    </location>
</feature>
<feature type="transmembrane region" description="Helical" evidence="9">
    <location>
        <begin position="111"/>
        <end position="129"/>
    </location>
</feature>
<dbReference type="EMBL" id="KY352304">
    <property type="protein sequence ID" value="AQZ24962.1"/>
    <property type="molecule type" value="Genomic_DNA"/>
</dbReference>
<dbReference type="PANTHER" id="PTHR42829">
    <property type="entry name" value="NADH-UBIQUINONE OXIDOREDUCTASE CHAIN 5"/>
    <property type="match status" value="1"/>
</dbReference>
<feature type="transmembrane region" description="Helical" evidence="9">
    <location>
        <begin position="435"/>
        <end position="459"/>
    </location>
</feature>
<feature type="domain" description="NADH:quinone oxidoreductase/Mrp antiporter transmembrane" evidence="10">
    <location>
        <begin position="104"/>
        <end position="373"/>
    </location>
</feature>
<dbReference type="PRINTS" id="PR01434">
    <property type="entry name" value="NADHDHGNASE5"/>
</dbReference>
<feature type="transmembrane region" description="Helical" evidence="9">
    <location>
        <begin position="332"/>
        <end position="352"/>
    </location>
</feature>
<evidence type="ECO:0000256" key="9">
    <source>
        <dbReference type="SAM" id="Phobius"/>
    </source>
</evidence>
<dbReference type="AlphaFoldDB" id="A0A343BSI1"/>
<geneLocation type="mitochondrion" evidence="11"/>
<name>A0A343BSI1_9ACAR</name>
<evidence type="ECO:0000313" key="11">
    <source>
        <dbReference type="EMBL" id="AQZ24962.1"/>
    </source>
</evidence>
<sequence>MYIFFCLIFILFSFLSFFLSVVFFEFNSIFIEFHISYCFSNLSFIFMIDFISLLFFSCVCFISSIVFFYSGFYMNILLKESSDSKRFLAILFLFVVSMFFLIFSYSWTLLMLGWDGLGIVSFLLVIYYNDEKSFNSGILTVFTNRIGDCFFILSFMFMFYFMDYTYLFISYESCFVFSFLLMLGCITKSAQIPFSSWLPAAMAAPTPVSSLVHSSTLVTAGVFLIIRFNYLFSNVWFILSYVSLLTMILGGLFANLEVDFKKIVAMSTLSQLGLMIFSVSMGYWLLCFLHMLFHALFKSLLFLSTGGLMHLLMGNQDSRFFGSLTNIFYSKLFFSISCFSLMGFPFFLGFYSKDLMVGIFLLKNFELFSLFFCLFCIFTVSYSIRLIFIGFMMFPSFYSFISFSEKNNFFFPLLFLFLILLSCSSFYFYSYFPLVLLNFFESFLGVLIIIMGILNFYFLKMFKYNFYFLFSKMFFFTEFSILFGKGIFLSSYNYKFDLSWMEMFGSHGVKTLIYYYDMLLKKFFNLELFIFLKIVLLFVFLFIL</sequence>
<evidence type="ECO:0000256" key="2">
    <source>
        <dbReference type="ARBA" id="ARBA00004141"/>
    </source>
</evidence>
<dbReference type="GO" id="GO:0003954">
    <property type="term" value="F:NADH dehydrogenase activity"/>
    <property type="evidence" value="ECO:0007669"/>
    <property type="project" value="TreeGrafter"/>
</dbReference>
<dbReference type="InterPro" id="IPR003945">
    <property type="entry name" value="NU5C-like"/>
</dbReference>
<feature type="transmembrane region" description="Helical" evidence="9">
    <location>
        <begin position="208"/>
        <end position="230"/>
    </location>
</feature>
<evidence type="ECO:0000256" key="8">
    <source>
        <dbReference type="ARBA" id="ARBA00049551"/>
    </source>
</evidence>
<evidence type="ECO:0000256" key="6">
    <source>
        <dbReference type="ARBA" id="ARBA00023136"/>
    </source>
</evidence>
<feature type="transmembrane region" description="Helical" evidence="9">
    <location>
        <begin position="292"/>
        <end position="312"/>
    </location>
</feature>
<organism evidence="11">
    <name type="scientific">Ardeacarus ardeae</name>
    <dbReference type="NCBI Taxonomy" id="1932962"/>
    <lineage>
        <taxon>Eukaryota</taxon>
        <taxon>Metazoa</taxon>
        <taxon>Ecdysozoa</taxon>
        <taxon>Arthropoda</taxon>
        <taxon>Chelicerata</taxon>
        <taxon>Arachnida</taxon>
        <taxon>Acari</taxon>
        <taxon>Acariformes</taxon>
        <taxon>Sarcoptiformes</taxon>
        <taxon>Astigmata</taxon>
        <taxon>Psoroptidia</taxon>
        <taxon>Pterolichoidea</taxon>
        <taxon>Pterolichidae</taxon>
        <taxon>Ardeacarinae</taxon>
        <taxon>Ardeacarus</taxon>
    </lineage>
</organism>
<evidence type="ECO:0000256" key="3">
    <source>
        <dbReference type="ARBA" id="ARBA00012944"/>
    </source>
</evidence>
<dbReference type="InterPro" id="IPR001750">
    <property type="entry name" value="ND/Mrp_TM"/>
</dbReference>
<protein>
    <recommendedName>
        <fullName evidence="3">NADH:ubiquinone reductase (H(+)-translocating)</fullName>
        <ecNumber evidence="3">7.1.1.2</ecNumber>
    </recommendedName>
    <alternativeName>
        <fullName evidence="7">NADH dehydrogenase subunit 5</fullName>
    </alternativeName>
</protein>
<dbReference type="GO" id="GO:0042773">
    <property type="term" value="P:ATP synthesis coupled electron transport"/>
    <property type="evidence" value="ECO:0007669"/>
    <property type="project" value="InterPro"/>
</dbReference>
<keyword evidence="11" id="KW-0496">Mitochondrion</keyword>
<dbReference type="Pfam" id="PF00361">
    <property type="entry name" value="Proton_antipo_M"/>
    <property type="match status" value="1"/>
</dbReference>
<feature type="transmembrane region" description="Helical" evidence="9">
    <location>
        <begin position="263"/>
        <end position="286"/>
    </location>
</feature>
<comment type="subcellular location">
    <subcellularLocation>
        <location evidence="2">Membrane</location>
        <topology evidence="2">Multi-pass membrane protein</topology>
    </subcellularLocation>
</comment>
<comment type="catalytic activity">
    <reaction evidence="8">
        <text>a ubiquinone + NADH + 5 H(+)(in) = a ubiquinol + NAD(+) + 4 H(+)(out)</text>
        <dbReference type="Rhea" id="RHEA:29091"/>
        <dbReference type="Rhea" id="RHEA-COMP:9565"/>
        <dbReference type="Rhea" id="RHEA-COMP:9566"/>
        <dbReference type="ChEBI" id="CHEBI:15378"/>
        <dbReference type="ChEBI" id="CHEBI:16389"/>
        <dbReference type="ChEBI" id="CHEBI:17976"/>
        <dbReference type="ChEBI" id="CHEBI:57540"/>
        <dbReference type="ChEBI" id="CHEBI:57945"/>
        <dbReference type="EC" id="7.1.1.2"/>
    </reaction>
</comment>
<proteinExistence type="predicted"/>
<evidence type="ECO:0000256" key="4">
    <source>
        <dbReference type="ARBA" id="ARBA00022692"/>
    </source>
</evidence>
<evidence type="ECO:0000256" key="7">
    <source>
        <dbReference type="ARBA" id="ARBA00031027"/>
    </source>
</evidence>
<dbReference type="GO" id="GO:0008137">
    <property type="term" value="F:NADH dehydrogenase (ubiquinone) activity"/>
    <property type="evidence" value="ECO:0007669"/>
    <property type="project" value="UniProtKB-EC"/>
</dbReference>
<evidence type="ECO:0000259" key="10">
    <source>
        <dbReference type="Pfam" id="PF00361"/>
    </source>
</evidence>
<feature type="transmembrane region" description="Helical" evidence="9">
    <location>
        <begin position="367"/>
        <end position="388"/>
    </location>
</feature>
<evidence type="ECO:0000256" key="1">
    <source>
        <dbReference type="ARBA" id="ARBA00003257"/>
    </source>
</evidence>
<feature type="transmembrane region" description="Helical" evidence="9">
    <location>
        <begin position="44"/>
        <end position="74"/>
    </location>
</feature>
<feature type="transmembrane region" description="Helical" evidence="9">
    <location>
        <begin position="86"/>
        <end position="105"/>
    </location>
</feature>
<accession>A0A343BSI1</accession>
<dbReference type="GO" id="GO:0016020">
    <property type="term" value="C:membrane"/>
    <property type="evidence" value="ECO:0007669"/>
    <property type="project" value="UniProtKB-SubCell"/>
</dbReference>
<reference evidence="11" key="1">
    <citation type="journal article" date="2017" name="Mitochondrial DNA Part B Resour">
        <title>Complete mitochondrial genome of the feather mite Ardeacarus ardeae (Acari, Sarcoptiformes, Pterolichidae).</title>
        <authorList>
            <person name="Han Y.-D."/>
            <person name="Min G.-S."/>
        </authorList>
    </citation>
    <scope>NUCLEOTIDE SEQUENCE</scope>
    <source>
        <strain evidence="11">A</strain>
    </source>
</reference>
<dbReference type="EC" id="7.1.1.2" evidence="3"/>